<evidence type="ECO:0000259" key="3">
    <source>
        <dbReference type="Pfam" id="PF13086"/>
    </source>
</evidence>
<evidence type="ECO:0000256" key="2">
    <source>
        <dbReference type="SAM" id="MobiDB-lite"/>
    </source>
</evidence>
<keyword evidence="1 6" id="KW-0067">ATP-binding</keyword>
<dbReference type="CDD" id="cd18808">
    <property type="entry name" value="SF1_C_Upf1"/>
    <property type="match status" value="1"/>
</dbReference>
<dbReference type="InterPro" id="IPR057373">
    <property type="entry name" value="ZNFX1"/>
</dbReference>
<dbReference type="Pfam" id="PF25396">
    <property type="entry name" value="ZNFX1"/>
    <property type="match status" value="1"/>
</dbReference>
<sequence>MLNTSPGLSPVDMNRSYVMADRDVGLVNKDTPERFSRSTVFQTQDIGQQTPSPRPAVDLSIREYMRALVRSKDAISWLGKREIPSSAEIMGITSDDGNGVGGNEIGLTVNKIDSPWDSKEQYLEAHYELAREDAVAPLRDVVAEVKNDPNLMERDSTNNAAIYEKVYITGLTFAKTGIAARLTFSLRRVGKRVIWEQSKRLITGTMVALTPAEDMFKEVCRVAVVAARPLAGVSQNPPEIDIFFADPEDFEIDPQQEWVMVEARVGYFESYRHTLLSLQKMAQESFPMSEHLMKVEKEVSPPVYVAQQPLTNLSSALSSETDKYLNVDVLNAWPENPPSELDDSQLAALQRIMTKRLAIVQGPPGTGKTHVSVVALKALLQNMTDNSPPIIIAAHTNHAVDQILRHVAAFEPGFIRLGGRSLDLEIIKPRTLYEIRKNEPLASLPGGLQVPAHKAREQSLKSMKSILSPLVECGEPFPAALLLDLKIISQAQHDSLEKGALEWVRVGQGEQVNGAVAVWLGSNLIVAGRRTQPEDYGVEVEEIDLEFEQLKELEAESKASDEDDSDTLKGPRVALLEPFSGRQTRIDNSKQVDYFLKKQDLWSIPGAYRGAIYRSFQEKVKSVLLKKFRAEAKIYTTSLQDLKIGNWERDSLYLRKARIIGMTTTGLSKYRGLVASVKPRVVFIEEAAETLEAYLTAACFDSLEHLVLVGDHQQLRGQCSVKDLEGYPFYLDVSMFERLIKNGVEFSQLTRQRRMVPEVRRLLNPIYKNLDDHPSVLERLPVPGMGGVNSYFFTHDRIEQTDNQMSKYNQAEADMIVGFFDYLVHNGMEAKDITVLTFYNSQRKLLLRGLRNHANLQGCYFKVVTLDSYQGEENGVVLLSLVRSNAIGFLSVENRVCVSLSRAQRGFYIFGNAPLLFRASSLWRKVLDVMSSSPNRVGSSLPITCKNHDSRTLIQDALSWSFLNGGCDRACNDVLPCGHTCELRCHPFPHDLINCHHRCEQVLPCGHQCIEPCYLRTCKCTCIKGKGHTHLLRTHSPKNLELEPFAAFDLPPDWPPATPRNNHPPNRFHGHLSPPKPRRERSPPRSPERGTELFRDFAQGGHVGSDARLDRLLRDEEARERQRVADEAMARALFGEDGGGGSAGARTAIANSGAGIGGGGYGGGSALGSTAIATGNWGGKRERWREVYFGAGSEDGGAGAGAGAGEGGFVGLRGWGGVP</sequence>
<dbReference type="GO" id="GO:0031048">
    <property type="term" value="P:regulatory ncRNA-mediated heterochromatin formation"/>
    <property type="evidence" value="ECO:0007669"/>
    <property type="project" value="TreeGrafter"/>
</dbReference>
<evidence type="ECO:0000313" key="6">
    <source>
        <dbReference type="EMBL" id="KAA6413965.1"/>
    </source>
</evidence>
<dbReference type="PANTHER" id="PTHR10887">
    <property type="entry name" value="DNA2/NAM7 HELICASE FAMILY"/>
    <property type="match status" value="1"/>
</dbReference>
<dbReference type="PANTHER" id="PTHR10887:SF341">
    <property type="entry name" value="NFX1-TYPE ZINC FINGER-CONTAINING PROTEIN 1"/>
    <property type="match status" value="1"/>
</dbReference>
<dbReference type="GO" id="GO:0004386">
    <property type="term" value="F:helicase activity"/>
    <property type="evidence" value="ECO:0007669"/>
    <property type="project" value="UniProtKB-KW"/>
</dbReference>
<dbReference type="AlphaFoldDB" id="A0A5M8PWE6"/>
<keyword evidence="1 6" id="KW-0347">Helicase</keyword>
<feature type="domain" description="DNA2/NAM7 helicase helicase" evidence="3">
    <location>
        <begin position="489"/>
        <end position="716"/>
    </location>
</feature>
<feature type="compositionally biased region" description="Basic and acidic residues" evidence="2">
    <location>
        <begin position="1080"/>
        <end position="1095"/>
    </location>
</feature>
<evidence type="ECO:0000259" key="5">
    <source>
        <dbReference type="Pfam" id="PF25396"/>
    </source>
</evidence>
<evidence type="ECO:0000259" key="4">
    <source>
        <dbReference type="Pfam" id="PF13087"/>
    </source>
</evidence>
<dbReference type="Gene3D" id="3.40.50.300">
    <property type="entry name" value="P-loop containing nucleotide triphosphate hydrolases"/>
    <property type="match status" value="3"/>
</dbReference>
<keyword evidence="1 6" id="KW-0378">Hydrolase</keyword>
<dbReference type="Pfam" id="PF13086">
    <property type="entry name" value="AAA_11"/>
    <property type="match status" value="2"/>
</dbReference>
<dbReference type="InterPro" id="IPR041677">
    <property type="entry name" value="DNA2/NAM7_AAA_11"/>
</dbReference>
<feature type="domain" description="ZNFX1" evidence="5">
    <location>
        <begin position="157"/>
        <end position="264"/>
    </location>
</feature>
<evidence type="ECO:0000313" key="7">
    <source>
        <dbReference type="Proteomes" id="UP000324767"/>
    </source>
</evidence>
<name>A0A5M8PWE6_9LECA</name>
<dbReference type="Pfam" id="PF13087">
    <property type="entry name" value="AAA_12"/>
    <property type="match status" value="1"/>
</dbReference>
<feature type="region of interest" description="Disordered" evidence="2">
    <location>
        <begin position="1053"/>
        <end position="1102"/>
    </location>
</feature>
<organism evidence="6 7">
    <name type="scientific">Lasallia pustulata</name>
    <dbReference type="NCBI Taxonomy" id="136370"/>
    <lineage>
        <taxon>Eukaryota</taxon>
        <taxon>Fungi</taxon>
        <taxon>Dikarya</taxon>
        <taxon>Ascomycota</taxon>
        <taxon>Pezizomycotina</taxon>
        <taxon>Lecanoromycetes</taxon>
        <taxon>OSLEUM clade</taxon>
        <taxon>Umbilicariomycetidae</taxon>
        <taxon>Umbilicariales</taxon>
        <taxon>Umbilicariaceae</taxon>
        <taxon>Lasallia</taxon>
    </lineage>
</organism>
<dbReference type="InterPro" id="IPR045055">
    <property type="entry name" value="DNA2/NAM7-like"/>
</dbReference>
<dbReference type="GO" id="GO:0031380">
    <property type="term" value="C:nuclear RNA-directed RNA polymerase complex"/>
    <property type="evidence" value="ECO:0007669"/>
    <property type="project" value="TreeGrafter"/>
</dbReference>
<dbReference type="InterPro" id="IPR041679">
    <property type="entry name" value="DNA2/NAM7-like_C"/>
</dbReference>
<accession>A0A5M8PWE6</accession>
<protein>
    <submittedName>
        <fullName evidence="6">DEAD box helicase</fullName>
    </submittedName>
</protein>
<reference evidence="6 7" key="1">
    <citation type="submission" date="2019-09" db="EMBL/GenBank/DDBJ databases">
        <title>The hologenome of the rock-dwelling lichen Lasallia pustulata.</title>
        <authorList>
            <person name="Greshake Tzovaras B."/>
            <person name="Segers F."/>
            <person name="Bicker A."/>
            <person name="Dal Grande F."/>
            <person name="Otte J."/>
            <person name="Hankeln T."/>
            <person name="Schmitt I."/>
            <person name="Ebersberger I."/>
        </authorList>
    </citation>
    <scope>NUCLEOTIDE SEQUENCE [LARGE SCALE GENOMIC DNA]</scope>
    <source>
        <strain evidence="6">A1-1</strain>
    </source>
</reference>
<evidence type="ECO:0000256" key="1">
    <source>
        <dbReference type="ARBA" id="ARBA00022806"/>
    </source>
</evidence>
<dbReference type="InterPro" id="IPR027417">
    <property type="entry name" value="P-loop_NTPase"/>
</dbReference>
<dbReference type="EMBL" id="VXIT01000003">
    <property type="protein sequence ID" value="KAA6413965.1"/>
    <property type="molecule type" value="Genomic_DNA"/>
</dbReference>
<feature type="domain" description="DNA2/NAM7 helicase-like C-terminal" evidence="4">
    <location>
        <begin position="731"/>
        <end position="913"/>
    </location>
</feature>
<comment type="caution">
    <text evidence="6">The sequence shown here is derived from an EMBL/GenBank/DDBJ whole genome shotgun (WGS) entry which is preliminary data.</text>
</comment>
<dbReference type="Proteomes" id="UP000324767">
    <property type="component" value="Unassembled WGS sequence"/>
</dbReference>
<gene>
    <name evidence="6" type="ORF">FRX48_02327</name>
</gene>
<dbReference type="CDD" id="cd06008">
    <property type="entry name" value="NF-X1-zinc-finger"/>
    <property type="match status" value="1"/>
</dbReference>
<dbReference type="SUPFAM" id="SSF52540">
    <property type="entry name" value="P-loop containing nucleoside triphosphate hydrolases"/>
    <property type="match status" value="1"/>
</dbReference>
<proteinExistence type="predicted"/>
<keyword evidence="1 6" id="KW-0547">Nucleotide-binding</keyword>
<dbReference type="InterPro" id="IPR047187">
    <property type="entry name" value="SF1_C_Upf1"/>
</dbReference>
<dbReference type="OrthoDB" id="409395at2759"/>
<dbReference type="FunFam" id="3.40.50.300:FF:001366">
    <property type="entry name" value="ATP binding protein, putative"/>
    <property type="match status" value="1"/>
</dbReference>
<feature type="domain" description="DNA2/NAM7 helicase helicase" evidence="3">
    <location>
        <begin position="340"/>
        <end position="421"/>
    </location>
</feature>